<name>A0A015TUN1_BACFG</name>
<dbReference type="RefSeq" id="WP_005817880.1">
    <property type="nucleotide sequence ID" value="NZ_JGCY01000288.1"/>
</dbReference>
<dbReference type="InterPro" id="IPR001173">
    <property type="entry name" value="Glyco_trans_2-like"/>
</dbReference>
<dbReference type="GO" id="GO:0016758">
    <property type="term" value="F:hexosyltransferase activity"/>
    <property type="evidence" value="ECO:0007669"/>
    <property type="project" value="UniProtKB-ARBA"/>
</dbReference>
<dbReference type="SUPFAM" id="SSF53448">
    <property type="entry name" value="Nucleotide-diphospho-sugar transferases"/>
    <property type="match status" value="1"/>
</dbReference>
<evidence type="ECO:0000259" key="3">
    <source>
        <dbReference type="Pfam" id="PF00535"/>
    </source>
</evidence>
<dbReference type="PATRIC" id="fig|1339315.3.peg.2466"/>
<proteinExistence type="predicted"/>
<sequence>MEQPNKHPKVSVIIPIYNTCHYVQEALESICRQTLTELEIIAIDDGSTDSSRKVVEQVAATDMRIRVYSQANQGQSITRNNGMQYVQGKYVYFMDSDDRLEADTLETCYSACEAGQLDFVCFDADILNKDHPCARHFNYDRSACARPKQVYKGVELLQRQLSARVFSPSPCLNLISTSYLKTSGLNFYPRIIHEDQLFTSQLYLKAEKVGYIPRKFFLRRFRTDSTMTRQFTWRNMEGYLTVTDELLKAAPSYPENVRRLIRQFLCQMLDAAVWQAHTLPLRQRIGLFLLCLRYYRPYVRMRTLMVLMLKKKEEGR</sequence>
<evidence type="ECO:0000256" key="2">
    <source>
        <dbReference type="ARBA" id="ARBA00022679"/>
    </source>
</evidence>
<feature type="domain" description="Glycosyltransferase 2-like" evidence="3">
    <location>
        <begin position="11"/>
        <end position="124"/>
    </location>
</feature>
<protein>
    <submittedName>
        <fullName evidence="4">Glycosyl transferase 2 family protein</fullName>
    </submittedName>
</protein>
<evidence type="ECO:0000313" key="4">
    <source>
        <dbReference type="EMBL" id="EXY74416.1"/>
    </source>
</evidence>
<organism evidence="4 5">
    <name type="scientific">Bacteroides fragilis str. 3988T(B)14</name>
    <dbReference type="NCBI Taxonomy" id="1339315"/>
    <lineage>
        <taxon>Bacteria</taxon>
        <taxon>Pseudomonadati</taxon>
        <taxon>Bacteroidota</taxon>
        <taxon>Bacteroidia</taxon>
        <taxon>Bacteroidales</taxon>
        <taxon>Bacteroidaceae</taxon>
        <taxon>Bacteroides</taxon>
    </lineage>
</organism>
<dbReference type="InterPro" id="IPR029044">
    <property type="entry name" value="Nucleotide-diphossugar_trans"/>
</dbReference>
<gene>
    <name evidence="4" type="ORF">M124_1703</name>
</gene>
<reference evidence="4 5" key="1">
    <citation type="submission" date="2014-02" db="EMBL/GenBank/DDBJ databases">
        <authorList>
            <person name="Sears C."/>
            <person name="Carroll K."/>
            <person name="Sack B.R."/>
            <person name="Qadri F."/>
            <person name="Myers L.L."/>
            <person name="Chung G.-T."/>
            <person name="Escheverria P."/>
            <person name="Fraser C.M."/>
            <person name="Sadzewicz L."/>
            <person name="Shefchek K.A."/>
            <person name="Tallon L."/>
            <person name="Das S.P."/>
            <person name="Daugherty S."/>
            <person name="Mongodin E.F."/>
        </authorList>
    </citation>
    <scope>NUCLEOTIDE SEQUENCE [LARGE SCALE GENOMIC DNA]</scope>
    <source>
        <strain evidence="5">3988T(B)14</strain>
    </source>
</reference>
<dbReference type="AlphaFoldDB" id="A0A015TUN1"/>
<dbReference type="Proteomes" id="UP000020529">
    <property type="component" value="Unassembled WGS sequence"/>
</dbReference>
<dbReference type="PANTHER" id="PTHR22916">
    <property type="entry name" value="GLYCOSYLTRANSFERASE"/>
    <property type="match status" value="1"/>
</dbReference>
<dbReference type="Pfam" id="PF00535">
    <property type="entry name" value="Glycos_transf_2"/>
    <property type="match status" value="1"/>
</dbReference>
<comment type="caution">
    <text evidence="4">The sequence shown here is derived from an EMBL/GenBank/DDBJ whole genome shotgun (WGS) entry which is preliminary data.</text>
</comment>
<evidence type="ECO:0000313" key="5">
    <source>
        <dbReference type="Proteomes" id="UP000020529"/>
    </source>
</evidence>
<keyword evidence="1" id="KW-0328">Glycosyltransferase</keyword>
<dbReference type="CDD" id="cd00761">
    <property type="entry name" value="Glyco_tranf_GTA_type"/>
    <property type="match status" value="1"/>
</dbReference>
<keyword evidence="2 4" id="KW-0808">Transferase</keyword>
<dbReference type="PANTHER" id="PTHR22916:SF51">
    <property type="entry name" value="GLYCOSYLTRANSFERASE EPSH-RELATED"/>
    <property type="match status" value="1"/>
</dbReference>
<dbReference type="Gene3D" id="3.90.550.10">
    <property type="entry name" value="Spore Coat Polysaccharide Biosynthesis Protein SpsA, Chain A"/>
    <property type="match status" value="1"/>
</dbReference>
<accession>A0A015TUN1</accession>
<dbReference type="EMBL" id="JGCY01000288">
    <property type="protein sequence ID" value="EXY74416.1"/>
    <property type="molecule type" value="Genomic_DNA"/>
</dbReference>
<evidence type="ECO:0000256" key="1">
    <source>
        <dbReference type="ARBA" id="ARBA00022676"/>
    </source>
</evidence>